<sequence length="369" mass="40169">MQKITDIPVTELLFELIRFPSLSTQEADLADWLEEKVSETGLFQTERHGDNLIFHLGSGRPWLLLNSHSDVVPPSARHAGAPFEPVLKNGRIYGRGSTDAKGSVSCMLMALMNLARSGYEPPGRVSFALTVCEESAGHNNGMAFLRSKINKPDAALVGEPTLLHPCAAQKGLLILKLDAEGEAGHAARVSGPNAIYEMSSALEKLKTIRFQEENPFIGSTRITPTTIEGGTAKNAHPDSCSVFLDIRTIPEVPNDLIIDRLRADLEVSVSVYSDRFVSTSTDPGHPVARAAKDVTGFDFFGSPTTSDWVFLADVPTIKIGPGDSRDSHTANESIDVHQLEAGVPAYENIIRGYFELIESQQERTNADMK</sequence>
<feature type="domain" description="Peptidase M20 dimerisation" evidence="6">
    <location>
        <begin position="168"/>
        <end position="266"/>
    </location>
</feature>
<keyword evidence="3" id="KW-0378">Hydrolase</keyword>
<reference evidence="7" key="1">
    <citation type="submission" date="2021-02" db="EMBL/GenBank/DDBJ databases">
        <title>Natronogracilivirga saccharolytica gen. nov. sp. nov. a new anaerobic, haloalkiliphilic carbohydrate-fermenting bacterium from soda lake and proposing of Cyclonatronumiaceae fam. nov. in the phylum Balneolaeota.</title>
        <authorList>
            <person name="Zhilina T.N."/>
            <person name="Sorokin D.Y."/>
            <person name="Zavarzina D.G."/>
            <person name="Toshchakov S.V."/>
            <person name="Kublanov I.V."/>
        </authorList>
    </citation>
    <scope>NUCLEOTIDE SEQUENCE</scope>
    <source>
        <strain evidence="7">Z-1702</strain>
    </source>
</reference>
<keyword evidence="2" id="KW-0479">Metal-binding</keyword>
<gene>
    <name evidence="7" type="ORF">NATSA_03060</name>
</gene>
<dbReference type="Pfam" id="PF01546">
    <property type="entry name" value="Peptidase_M20"/>
    <property type="match status" value="1"/>
</dbReference>
<evidence type="ECO:0000256" key="3">
    <source>
        <dbReference type="ARBA" id="ARBA00022801"/>
    </source>
</evidence>
<evidence type="ECO:0000259" key="6">
    <source>
        <dbReference type="Pfam" id="PF07687"/>
    </source>
</evidence>
<dbReference type="Gene3D" id="3.40.630.10">
    <property type="entry name" value="Zn peptidases"/>
    <property type="match status" value="1"/>
</dbReference>
<protein>
    <submittedName>
        <fullName evidence="7">M20/M25/M40 family metallo-hydrolase</fullName>
    </submittedName>
</protein>
<keyword evidence="8" id="KW-1185">Reference proteome</keyword>
<evidence type="ECO:0000256" key="2">
    <source>
        <dbReference type="ARBA" id="ARBA00022723"/>
    </source>
</evidence>
<dbReference type="Pfam" id="PF07687">
    <property type="entry name" value="M20_dimer"/>
    <property type="match status" value="1"/>
</dbReference>
<dbReference type="InterPro" id="IPR036264">
    <property type="entry name" value="Bact_exopeptidase_dim_dom"/>
</dbReference>
<evidence type="ECO:0000313" key="7">
    <source>
        <dbReference type="EMBL" id="MBP3191637.1"/>
    </source>
</evidence>
<dbReference type="InterPro" id="IPR011650">
    <property type="entry name" value="Peptidase_M20_dimer"/>
</dbReference>
<dbReference type="SUPFAM" id="SSF53187">
    <property type="entry name" value="Zn-dependent exopeptidases"/>
    <property type="match status" value="1"/>
</dbReference>
<dbReference type="InterPro" id="IPR001261">
    <property type="entry name" value="ArgE/DapE_CS"/>
</dbReference>
<dbReference type="InterPro" id="IPR002933">
    <property type="entry name" value="Peptidase_M20"/>
</dbReference>
<comment type="cofactor">
    <cofactor evidence="1">
        <name>Zn(2+)</name>
        <dbReference type="ChEBI" id="CHEBI:29105"/>
    </cofactor>
</comment>
<dbReference type="RefSeq" id="WP_210510306.1">
    <property type="nucleotide sequence ID" value="NZ_JAFIDN010000002.1"/>
</dbReference>
<evidence type="ECO:0000313" key="8">
    <source>
        <dbReference type="Proteomes" id="UP000673975"/>
    </source>
</evidence>
<dbReference type="Gene3D" id="3.30.70.360">
    <property type="match status" value="1"/>
</dbReference>
<dbReference type="PROSITE" id="PS00758">
    <property type="entry name" value="ARGE_DAPE_CPG2_1"/>
    <property type="match status" value="1"/>
</dbReference>
<keyword evidence="5" id="KW-0170">Cobalt</keyword>
<evidence type="ECO:0000256" key="4">
    <source>
        <dbReference type="ARBA" id="ARBA00022833"/>
    </source>
</evidence>
<proteinExistence type="predicted"/>
<comment type="caution">
    <text evidence="7">The sequence shown here is derived from an EMBL/GenBank/DDBJ whole genome shotgun (WGS) entry which is preliminary data.</text>
</comment>
<dbReference type="Proteomes" id="UP000673975">
    <property type="component" value="Unassembled WGS sequence"/>
</dbReference>
<dbReference type="GO" id="GO:0008777">
    <property type="term" value="F:acetylornithine deacetylase activity"/>
    <property type="evidence" value="ECO:0007669"/>
    <property type="project" value="TreeGrafter"/>
</dbReference>
<evidence type="ECO:0000256" key="1">
    <source>
        <dbReference type="ARBA" id="ARBA00001947"/>
    </source>
</evidence>
<dbReference type="SUPFAM" id="SSF55031">
    <property type="entry name" value="Bacterial exopeptidase dimerisation domain"/>
    <property type="match status" value="1"/>
</dbReference>
<dbReference type="GO" id="GO:0006526">
    <property type="term" value="P:L-arginine biosynthetic process"/>
    <property type="evidence" value="ECO:0007669"/>
    <property type="project" value="TreeGrafter"/>
</dbReference>
<dbReference type="InterPro" id="IPR050072">
    <property type="entry name" value="Peptidase_M20A"/>
</dbReference>
<dbReference type="AlphaFoldDB" id="A0A8J7RRI6"/>
<dbReference type="PANTHER" id="PTHR43808">
    <property type="entry name" value="ACETYLORNITHINE DEACETYLASE"/>
    <property type="match status" value="1"/>
</dbReference>
<dbReference type="GO" id="GO:0046872">
    <property type="term" value="F:metal ion binding"/>
    <property type="evidence" value="ECO:0007669"/>
    <property type="project" value="UniProtKB-KW"/>
</dbReference>
<accession>A0A8J7RRI6</accession>
<name>A0A8J7RRI6_9BACT</name>
<dbReference type="EMBL" id="JAFIDN010000002">
    <property type="protein sequence ID" value="MBP3191637.1"/>
    <property type="molecule type" value="Genomic_DNA"/>
</dbReference>
<keyword evidence="4" id="KW-0862">Zinc</keyword>
<evidence type="ECO:0000256" key="5">
    <source>
        <dbReference type="ARBA" id="ARBA00023285"/>
    </source>
</evidence>
<organism evidence="7 8">
    <name type="scientific">Natronogracilivirga saccharolytica</name>
    <dbReference type="NCBI Taxonomy" id="2812953"/>
    <lineage>
        <taxon>Bacteria</taxon>
        <taxon>Pseudomonadati</taxon>
        <taxon>Balneolota</taxon>
        <taxon>Balneolia</taxon>
        <taxon>Balneolales</taxon>
        <taxon>Cyclonatronaceae</taxon>
        <taxon>Natronogracilivirga</taxon>
    </lineage>
</organism>
<dbReference type="PANTHER" id="PTHR43808:SF31">
    <property type="entry name" value="N-ACETYL-L-CITRULLINE DEACETYLASE"/>
    <property type="match status" value="1"/>
</dbReference>